<reference evidence="1 2" key="1">
    <citation type="submission" date="2019-03" db="EMBL/GenBank/DDBJ databases">
        <title>Genomic Encyclopedia of Type Strains, Phase III (KMG-III): the genomes of soil and plant-associated and newly described type strains.</title>
        <authorList>
            <person name="Whitman W."/>
        </authorList>
    </citation>
    <scope>NUCLEOTIDE SEQUENCE [LARGE SCALE GENOMIC DNA]</scope>
    <source>
        <strain evidence="1 2">LMG 29544</strain>
    </source>
</reference>
<gene>
    <name evidence="1" type="ORF">BX592_108141</name>
</gene>
<name>A0A4R8LTH8_9BURK</name>
<keyword evidence="2" id="KW-1185">Reference proteome</keyword>
<proteinExistence type="predicted"/>
<comment type="caution">
    <text evidence="1">The sequence shown here is derived from an EMBL/GenBank/DDBJ whole genome shotgun (WGS) entry which is preliminary data.</text>
</comment>
<accession>A0A4R8LTH8</accession>
<dbReference type="Proteomes" id="UP000295509">
    <property type="component" value="Unassembled WGS sequence"/>
</dbReference>
<dbReference type="InterPro" id="IPR011749">
    <property type="entry name" value="CHP02243"/>
</dbReference>
<evidence type="ECO:0000313" key="2">
    <source>
        <dbReference type="Proteomes" id="UP000295509"/>
    </source>
</evidence>
<evidence type="ECO:0000313" key="1">
    <source>
        <dbReference type="EMBL" id="TDY50904.1"/>
    </source>
</evidence>
<dbReference type="NCBIfam" id="TIGR02243">
    <property type="entry name" value="putative baseplate assembly protein"/>
    <property type="match status" value="1"/>
</dbReference>
<organism evidence="1 2">
    <name type="scientific">Paraburkholderia rhizosphaerae</name>
    <dbReference type="NCBI Taxonomy" id="480658"/>
    <lineage>
        <taxon>Bacteria</taxon>
        <taxon>Pseudomonadati</taxon>
        <taxon>Pseudomonadota</taxon>
        <taxon>Betaproteobacteria</taxon>
        <taxon>Burkholderiales</taxon>
        <taxon>Burkholderiaceae</taxon>
        <taxon>Paraburkholderia</taxon>
    </lineage>
</organism>
<protein>
    <submittedName>
        <fullName evidence="1">Putative phage baseplate assembly protein</fullName>
    </submittedName>
</protein>
<dbReference type="OrthoDB" id="9796131at2"/>
<dbReference type="EMBL" id="SORE01000008">
    <property type="protein sequence ID" value="TDY50904.1"/>
    <property type="molecule type" value="Genomic_DNA"/>
</dbReference>
<sequence length="885" mass="96302">MKYRCCHEQRRLKVSEDPTLNGIDYLEVIDHDLAHDDPLRQRTLLVHFFKPLPTGKKALTAANVRIDGGERIRDVKVLWAAAASPEPTQLVAPDPPDTAAAEAPTLALVNRLEDGPGTLVVRTDEAGDFSTYTLRLVASPDSDAPPEGFDPCLQEVAFAFKAQCPSDFDCAPPRTCVPQTDEPPEIDYLAKDYPGFRRLILDRLSQLVPQWRKSSEADMGVAVAELLAYVCDHLSYQQDAVATEAYLNTARRRVSLRRHAVLVDYPMHDGCNARAWVQVQTSADSLSLSLAGLRFLTQCGDFDPEIAPGPKLEAAMRASPLVFEAMLDPRLRNGANADEYRQSLYAAHNEMRFYTWDDESCCLQQGATRATLKGAFPALAKGDVLVLEERVGPLTGEPGDADPSHRHAVRLTGAQTRDDPLGGQAITEISWASADALPFSLCVSGDNHGKMTYLDNIGVARGNIVLVDHGRTITSGDPGQTLDAEKLGTVPQPSLINVAACCVDPCKPPPPDAIPPRYRPVLAKRPLTQAAGQFVDAAGGLKGTQPYPFDSFGPAAHAIDADMRNVVPQLDLTSVYKGTTNSWSARRNLFGSKANDHDFVVEVDEAGDAALRFGDNTLGMRPESTTAFSASYRIGNGAAGNVGPESIAHIVGATGAILGVRNPCAARGGVDAEDAASVRRHAPQAFRTQQRAVTLDDYARVAGRDTRVQRAAASMRWTGSWYTVFLTVDPVAGAQASDVKAGLPGEVDPYRMAGVDLECNDPHYVSLQIGLHVCVMDDYFRSEVRRQLMLLFSNRALPDRKRALFHPDNYTFGQSVFMSQLYEAAHNVPGVAAVQVTKFQRQGTDDPSWLMRGEFPIGPFEIARMDNDPNYPEHGVLELDIHGGK</sequence>
<dbReference type="AlphaFoldDB" id="A0A4R8LTH8"/>